<name>A0ABX5VYR4_9BRAD</name>
<dbReference type="Proteomes" id="UP000319298">
    <property type="component" value="Chromosome"/>
</dbReference>
<organism evidence="3 4">
    <name type="scientific">Bradyrhizobium symbiodeficiens</name>
    <dbReference type="NCBI Taxonomy" id="1404367"/>
    <lineage>
        <taxon>Bacteria</taxon>
        <taxon>Pseudomonadati</taxon>
        <taxon>Pseudomonadota</taxon>
        <taxon>Alphaproteobacteria</taxon>
        <taxon>Hyphomicrobiales</taxon>
        <taxon>Nitrobacteraceae</taxon>
        <taxon>Bradyrhizobium</taxon>
    </lineage>
</organism>
<evidence type="ECO:0000313" key="3">
    <source>
        <dbReference type="EMBL" id="QDF36128.1"/>
    </source>
</evidence>
<feature type="compositionally biased region" description="Polar residues" evidence="1">
    <location>
        <begin position="20"/>
        <end position="32"/>
    </location>
</feature>
<dbReference type="RefSeq" id="WP_140477419.1">
    <property type="nucleotide sequence ID" value="NZ_CP041090.2"/>
</dbReference>
<sequence length="91" mass="9097">MKKMIIASAALALMCGPAFAQNTGRAPQSDNMQKPGMHNTEKGSMHKGTTGMNTGTNGMTRGGMQPDASGQGGSGPGSDQGGTKVAPGSMK</sequence>
<feature type="chain" id="PRO_5045422911" description="Pentapeptide MXKDX repeat protein" evidence="2">
    <location>
        <begin position="21"/>
        <end position="91"/>
    </location>
</feature>
<proteinExistence type="predicted"/>
<keyword evidence="4" id="KW-1185">Reference proteome</keyword>
<feature type="region of interest" description="Disordered" evidence="1">
    <location>
        <begin position="20"/>
        <end position="91"/>
    </location>
</feature>
<dbReference type="EMBL" id="CP041090">
    <property type="protein sequence ID" value="QDF36128.1"/>
    <property type="molecule type" value="Genomic_DNA"/>
</dbReference>
<evidence type="ECO:0000313" key="4">
    <source>
        <dbReference type="Proteomes" id="UP000319298"/>
    </source>
</evidence>
<evidence type="ECO:0000256" key="1">
    <source>
        <dbReference type="SAM" id="MobiDB-lite"/>
    </source>
</evidence>
<evidence type="ECO:0008006" key="5">
    <source>
        <dbReference type="Google" id="ProtNLM"/>
    </source>
</evidence>
<accession>A0ABX5VYR4</accession>
<keyword evidence="2" id="KW-0732">Signal</keyword>
<evidence type="ECO:0000256" key="2">
    <source>
        <dbReference type="SAM" id="SignalP"/>
    </source>
</evidence>
<protein>
    <recommendedName>
        <fullName evidence="5">Pentapeptide MXKDX repeat protein</fullName>
    </recommendedName>
</protein>
<gene>
    <name evidence="3" type="ORF">FJN17_00275</name>
</gene>
<reference evidence="4" key="1">
    <citation type="submission" date="2019-06" db="EMBL/GenBank/DDBJ databases">
        <title>Whole-Genome Sequence of Bradyrhizobium sp. 3 Strain 65S1MB.</title>
        <authorList>
            <person name="Bromfield E.S.P."/>
            <person name="Cloutier S."/>
            <person name="Nguyen H.D.T."/>
        </authorList>
    </citation>
    <scope>NUCLEOTIDE SEQUENCE [LARGE SCALE GENOMIC DNA]</scope>
    <source>
        <strain evidence="4">65S1MB</strain>
    </source>
</reference>
<feature type="compositionally biased region" description="Low complexity" evidence="1">
    <location>
        <begin position="48"/>
        <end position="69"/>
    </location>
</feature>
<feature type="compositionally biased region" description="Gly residues" evidence="1">
    <location>
        <begin position="70"/>
        <end position="80"/>
    </location>
</feature>
<feature type="signal peptide" evidence="2">
    <location>
        <begin position="1"/>
        <end position="20"/>
    </location>
</feature>
<reference evidence="3 4" key="2">
    <citation type="journal article" date="2020" name="Int. J. Syst. Evol. Microbiol.">
        <title>Description and complete genome sequences of Bradyrhizobium symbiodeficiens sp. nov., a non-symbiotic bacterium associated with legumes native to Canada.</title>
        <authorList>
            <person name="Bromfield E.S.P."/>
            <person name="Cloutier S."/>
            <person name="Nguyen H.D.T."/>
        </authorList>
    </citation>
    <scope>NUCLEOTIDE SEQUENCE [LARGE SCALE GENOMIC DNA]</scope>
    <source>
        <strain evidence="3 4">65S1MB</strain>
    </source>
</reference>